<dbReference type="GO" id="GO:0016020">
    <property type="term" value="C:membrane"/>
    <property type="evidence" value="ECO:0007669"/>
    <property type="project" value="TreeGrafter"/>
</dbReference>
<dbReference type="PANTHER" id="PTHR10807:SF75">
    <property type="entry name" value="PHOSPHATIDYLINOSITOL-3-PHOSPHATE PHOSPHATASE"/>
    <property type="match status" value="1"/>
</dbReference>
<dbReference type="PANTHER" id="PTHR10807">
    <property type="entry name" value="MYOTUBULARIN-RELATED"/>
    <property type="match status" value="1"/>
</dbReference>
<dbReference type="SUPFAM" id="SSF52799">
    <property type="entry name" value="(Phosphotyrosine protein) phosphatases II"/>
    <property type="match status" value="1"/>
</dbReference>
<comment type="similarity">
    <text evidence="1">Belongs to the protein-tyrosine phosphatase family. Non-receptor class myotubularin subfamily.</text>
</comment>
<dbReference type="Gene3D" id="2.30.29.30">
    <property type="entry name" value="Pleckstrin-homology domain (PH domain)/Phosphotyrosine-binding domain (PTB)"/>
    <property type="match status" value="1"/>
</dbReference>
<evidence type="ECO:0000256" key="1">
    <source>
        <dbReference type="ARBA" id="ARBA00007471"/>
    </source>
</evidence>
<dbReference type="GO" id="GO:0010506">
    <property type="term" value="P:regulation of autophagy"/>
    <property type="evidence" value="ECO:0007669"/>
    <property type="project" value="TreeGrafter"/>
</dbReference>
<dbReference type="InterPro" id="IPR011993">
    <property type="entry name" value="PH-like_dom_sf"/>
</dbReference>
<dbReference type="InterPro" id="IPR010569">
    <property type="entry name" value="Myotubularin-like_Pase_dom"/>
</dbReference>
<dbReference type="InterPro" id="IPR030564">
    <property type="entry name" value="Myotubularin"/>
</dbReference>
<feature type="domain" description="Myotubularin phosphatase" evidence="2">
    <location>
        <begin position="232"/>
        <end position="577"/>
    </location>
</feature>
<dbReference type="SUPFAM" id="SSF50729">
    <property type="entry name" value="PH domain-like"/>
    <property type="match status" value="1"/>
</dbReference>
<accession>A0AA38MCT1</accession>
<comment type="caution">
    <text evidence="3">The sequence shown here is derived from an EMBL/GenBank/DDBJ whole genome shotgun (WGS) entry which is preliminary data.</text>
</comment>
<dbReference type="AlphaFoldDB" id="A0AA38MCT1"/>
<gene>
    <name evidence="3" type="ORF">Zmor_017566</name>
</gene>
<evidence type="ECO:0000313" key="3">
    <source>
        <dbReference type="EMBL" id="KAJ3651532.1"/>
    </source>
</evidence>
<dbReference type="EMBL" id="JALNTZ010000005">
    <property type="protein sequence ID" value="KAJ3651532.1"/>
    <property type="molecule type" value="Genomic_DNA"/>
</dbReference>
<keyword evidence="4" id="KW-1185">Reference proteome</keyword>
<dbReference type="GO" id="GO:0019903">
    <property type="term" value="F:protein phosphatase binding"/>
    <property type="evidence" value="ECO:0007669"/>
    <property type="project" value="TreeGrafter"/>
</dbReference>
<evidence type="ECO:0000313" key="4">
    <source>
        <dbReference type="Proteomes" id="UP001168821"/>
    </source>
</evidence>
<dbReference type="GO" id="GO:0005737">
    <property type="term" value="C:cytoplasm"/>
    <property type="evidence" value="ECO:0007669"/>
    <property type="project" value="TreeGrafter"/>
</dbReference>
<dbReference type="GO" id="GO:0052629">
    <property type="term" value="F:phosphatidylinositol-3,5-bisphosphate 3-phosphatase activity"/>
    <property type="evidence" value="ECO:0007669"/>
    <property type="project" value="TreeGrafter"/>
</dbReference>
<name>A0AA38MCT1_9CUCU</name>
<evidence type="ECO:0000259" key="2">
    <source>
        <dbReference type="PROSITE" id="PS51339"/>
    </source>
</evidence>
<organism evidence="3 4">
    <name type="scientific">Zophobas morio</name>
    <dbReference type="NCBI Taxonomy" id="2755281"/>
    <lineage>
        <taxon>Eukaryota</taxon>
        <taxon>Metazoa</taxon>
        <taxon>Ecdysozoa</taxon>
        <taxon>Arthropoda</taxon>
        <taxon>Hexapoda</taxon>
        <taxon>Insecta</taxon>
        <taxon>Pterygota</taxon>
        <taxon>Neoptera</taxon>
        <taxon>Endopterygota</taxon>
        <taxon>Coleoptera</taxon>
        <taxon>Polyphaga</taxon>
        <taxon>Cucujiformia</taxon>
        <taxon>Tenebrionidae</taxon>
        <taxon>Zophobas</taxon>
    </lineage>
</organism>
<dbReference type="Pfam" id="PF06602">
    <property type="entry name" value="Myotub-related"/>
    <property type="match status" value="1"/>
</dbReference>
<sequence>MGVTWVSLWMLKMGLGTIVGCVRRKWVGFSVFGARWERAACGTGGVGRAKNIRKVGKSVLRCRGTCEVGPTAGFRPVMDNTDQPNSICHVQTIQMYQLPPEDKSLNLPFRLLDGEGVFHHGKTVDGLVVITNYRLYLQVGDNHYHLPLGLIENVEHRELFYLHIWCKDARTYRCTFSNNETCLEWFDRITKFSEAPPGLEFEQVFAFYYFIWLQKKGGEEFEERLNNLKQYTFNYALFKREMERLQFEGDSWRISEANKSYKLCSTYPPYLIVPSCINDETLEAVAKFRSSRRIPAVVWSTSGVWGSWSWLFSPHDTDSILLQALLDTTPPLRTCRTSRPLRSQTRVWVSTIGSSRQPHVILTTPDFYSTSVKFQKTATALRNDTYIDDVVTGCWSYSDALSIRAQLIVLLKRGGFVLFKWASNTPSLLDDLPPAHLCLDALSLQGSDHAHTLKVLGLQWHLTTDAFHISLRPLQQRCAKRSLLSPAFSIPWGFNQSFKAVLVSSLLKGIPIFCYIRRFIYAKFFPAKKKKGLIPSSEYSSVQMIFIRYIQRVHFSHVIASIETHKRFPKPFRESLL</sequence>
<reference evidence="3" key="1">
    <citation type="journal article" date="2023" name="G3 (Bethesda)">
        <title>Whole genome assemblies of Zophobas morio and Tenebrio molitor.</title>
        <authorList>
            <person name="Kaur S."/>
            <person name="Stinson S.A."/>
            <person name="diCenzo G.C."/>
        </authorList>
    </citation>
    <scope>NUCLEOTIDE SEQUENCE</scope>
    <source>
        <strain evidence="3">QUZm001</strain>
    </source>
</reference>
<dbReference type="InterPro" id="IPR029021">
    <property type="entry name" value="Prot-tyrosine_phosphatase-like"/>
</dbReference>
<dbReference type="Proteomes" id="UP001168821">
    <property type="component" value="Unassembled WGS sequence"/>
</dbReference>
<proteinExistence type="inferred from homology"/>
<dbReference type="GO" id="GO:0046856">
    <property type="term" value="P:phosphatidylinositol dephosphorylation"/>
    <property type="evidence" value="ECO:0007669"/>
    <property type="project" value="TreeGrafter"/>
</dbReference>
<protein>
    <recommendedName>
        <fullName evidence="2">Myotubularin phosphatase domain-containing protein</fullName>
    </recommendedName>
</protein>
<dbReference type="PROSITE" id="PS51339">
    <property type="entry name" value="PPASE_MYOTUBULARIN"/>
    <property type="match status" value="1"/>
</dbReference>
<dbReference type="GO" id="GO:0004438">
    <property type="term" value="F:phosphatidylinositol-3-phosphate phosphatase activity"/>
    <property type="evidence" value="ECO:0007669"/>
    <property type="project" value="TreeGrafter"/>
</dbReference>